<reference evidence="2" key="2">
    <citation type="submission" date="2011-02" db="EMBL/GenBank/DDBJ databases">
        <title>The complete genome of Desulfurobacterium thermolithotrophum DSM 11699.</title>
        <authorList>
            <consortium name="US DOE Joint Genome Institute (JGI-PGF)"/>
            <person name="Lucas S."/>
            <person name="Copeland A."/>
            <person name="Lapidus A."/>
            <person name="Bruce D."/>
            <person name="Goodwin L."/>
            <person name="Pitluck S."/>
            <person name="Kyrpides N."/>
            <person name="Mavromatis K."/>
            <person name="Pagani I."/>
            <person name="Ivanova N."/>
            <person name="Mikhailova N."/>
            <person name="Daligault H."/>
            <person name="Detter J.C."/>
            <person name="Tapia R."/>
            <person name="Han C."/>
            <person name="Land M."/>
            <person name="Hauser L."/>
            <person name="Markowitz V."/>
            <person name="Cheng J.-F."/>
            <person name="Hugenholtz P."/>
            <person name="Woyke T."/>
            <person name="Wu D."/>
            <person name="Spring S."/>
            <person name="Brambilla E."/>
            <person name="Klenk H.-P."/>
            <person name="Eisen J.A."/>
        </authorList>
    </citation>
    <scope>NUCLEOTIDE SEQUENCE [LARGE SCALE GENOMIC DNA]</scope>
    <source>
        <strain evidence="2">DSM 11699 / BSA</strain>
    </source>
</reference>
<dbReference type="STRING" id="868864.Dester_1368"/>
<protein>
    <submittedName>
        <fullName evidence="1">Uncharacterized protein</fullName>
    </submittedName>
</protein>
<keyword evidence="2" id="KW-1185">Reference proteome</keyword>
<dbReference type="AlphaFoldDB" id="F0S1J6"/>
<accession>F0S1J6</accession>
<dbReference type="EMBL" id="CP002543">
    <property type="protein sequence ID" value="ADY73999.1"/>
    <property type="molecule type" value="Genomic_DNA"/>
</dbReference>
<evidence type="ECO:0000313" key="2">
    <source>
        <dbReference type="Proteomes" id="UP000007102"/>
    </source>
</evidence>
<dbReference type="KEGG" id="dte:Dester_1368"/>
<reference evidence="1 2" key="1">
    <citation type="journal article" date="2011" name="Stand. Genomic Sci.">
        <title>Complete genome sequence of the thermophilic sulfur-reducer Desulfurobacterium thermolithotrophum type strain (BSA(T)) from a deep-sea hydrothermal vent.</title>
        <authorList>
            <person name="Goker M."/>
            <person name="Daligault H."/>
            <person name="Mwirichia R."/>
            <person name="Lapidus A."/>
            <person name="Lucas S."/>
            <person name="Deshpande S."/>
            <person name="Pagani I."/>
            <person name="Tapia R."/>
            <person name="Cheng J.F."/>
            <person name="Goodwin L."/>
            <person name="Pitluck S."/>
            <person name="Liolios K."/>
            <person name="Ivanova N."/>
            <person name="Mavromatis K."/>
            <person name="Mikhailova N."/>
            <person name="Pati A."/>
            <person name="Chen A."/>
            <person name="Palaniappan K."/>
            <person name="Han C."/>
            <person name="Land M."/>
            <person name="Hauser L."/>
            <person name="Pan C."/>
            <person name="Brambilla E.M."/>
            <person name="Rohde M."/>
            <person name="Spring S."/>
            <person name="Sikorski J."/>
            <person name="Wirth R."/>
            <person name="Detter J.C."/>
            <person name="Woyke T."/>
            <person name="Bristow J."/>
            <person name="Eisen J.A."/>
            <person name="Markowitz V."/>
            <person name="Hugenholtz P."/>
            <person name="Kyrpides N.C."/>
            <person name="Klenk H.P."/>
        </authorList>
    </citation>
    <scope>NUCLEOTIDE SEQUENCE [LARGE SCALE GENOMIC DNA]</scope>
    <source>
        <strain evidence="2">DSM 11699 / BSA</strain>
    </source>
</reference>
<proteinExistence type="predicted"/>
<name>F0S1J6_DESTD</name>
<gene>
    <name evidence="1" type="ordered locus">Dester_1368</name>
</gene>
<evidence type="ECO:0000313" key="1">
    <source>
        <dbReference type="EMBL" id="ADY73999.1"/>
    </source>
</evidence>
<dbReference type="HOGENOM" id="CLU_2715858_0_0_0"/>
<dbReference type="Proteomes" id="UP000007102">
    <property type="component" value="Chromosome"/>
</dbReference>
<dbReference type="RefSeq" id="WP_013638948.1">
    <property type="nucleotide sequence ID" value="NC_015185.1"/>
</dbReference>
<dbReference type="InParanoid" id="F0S1J6"/>
<sequence length="72" mass="8459">MYLAVRGKYKKGKIELLEKLEGIEEADVLVVVFKKIEEEDLTEEILEALEEVKLMRKGILPERTWREVRDGI</sequence>
<organism evidence="1 2">
    <name type="scientific">Desulfurobacterium thermolithotrophum (strain DSM 11699 / BSA)</name>
    <dbReference type="NCBI Taxonomy" id="868864"/>
    <lineage>
        <taxon>Bacteria</taxon>
        <taxon>Pseudomonadati</taxon>
        <taxon>Aquificota</taxon>
        <taxon>Aquificia</taxon>
        <taxon>Desulfurobacteriales</taxon>
        <taxon>Desulfurobacteriaceae</taxon>
        <taxon>Desulfurobacterium</taxon>
    </lineage>
</organism>